<dbReference type="PROSITE" id="PS50297">
    <property type="entry name" value="ANK_REP_REGION"/>
    <property type="match status" value="1"/>
</dbReference>
<dbReference type="InterPro" id="IPR036770">
    <property type="entry name" value="Ankyrin_rpt-contain_sf"/>
</dbReference>
<dbReference type="AlphaFoldDB" id="A0A319EG89"/>
<dbReference type="InterPro" id="IPR002110">
    <property type="entry name" value="Ankyrin_rpt"/>
</dbReference>
<feature type="repeat" description="ANK" evidence="3">
    <location>
        <begin position="230"/>
        <end position="262"/>
    </location>
</feature>
<evidence type="ECO:0000256" key="1">
    <source>
        <dbReference type="ARBA" id="ARBA00022737"/>
    </source>
</evidence>
<dbReference type="PANTHER" id="PTHR24189:SF50">
    <property type="entry name" value="ANKYRIN REPEAT AND SOCS BOX PROTEIN 2"/>
    <property type="match status" value="1"/>
</dbReference>
<dbReference type="PANTHER" id="PTHR24189">
    <property type="entry name" value="MYOTROPHIN"/>
    <property type="match status" value="1"/>
</dbReference>
<evidence type="ECO:0000256" key="2">
    <source>
        <dbReference type="ARBA" id="ARBA00023043"/>
    </source>
</evidence>
<sequence length="287" mass="32613">MNNQSSLYWAPPFNWDVIYQLPGGTSREVLQKANDLCVSGDIEQFRELLDSAPSFSENFNIDDFGRTMTKAIETDNVPVIKELLDRNFPRHSYYARHATRFKSKNALALWIERGWDINEPMSHSEPPVLGLAIQDEEMTTWFLDHGADPNKRTLTDVTPLSWAVKWAPISIIRLMLDRCESVQQGQLLHYAVERQSDTIEVLEMLLEKGAPLNTPMREDLATYSMLCFMSLGTALHRAAELGNVEVVRYLLSKGADQSVEDSNGLTAIVLARRLHYSRVVEVLEKGE</sequence>
<dbReference type="InterPro" id="IPR050745">
    <property type="entry name" value="Multifunctional_regulatory"/>
</dbReference>
<dbReference type="EMBL" id="KZ826327">
    <property type="protein sequence ID" value="PYI09386.1"/>
    <property type="molecule type" value="Genomic_DNA"/>
</dbReference>
<accession>A0A319EG89</accession>
<keyword evidence="5" id="KW-1185">Reference proteome</keyword>
<gene>
    <name evidence="4" type="ORF">BO78DRAFT_459167</name>
</gene>
<name>A0A319EG89_ASPSB</name>
<dbReference type="STRING" id="1448318.A0A319EG89"/>
<dbReference type="OrthoDB" id="426293at2759"/>
<dbReference type="SMART" id="SM00248">
    <property type="entry name" value="ANK"/>
    <property type="match status" value="4"/>
</dbReference>
<protein>
    <submittedName>
        <fullName evidence="4">Ankyrin</fullName>
    </submittedName>
</protein>
<dbReference type="PROSITE" id="PS50088">
    <property type="entry name" value="ANK_REPEAT"/>
    <property type="match status" value="1"/>
</dbReference>
<organism evidence="4 5">
    <name type="scientific">Aspergillus sclerotiicarbonarius (strain CBS 121057 / IBT 28362)</name>
    <dbReference type="NCBI Taxonomy" id="1448318"/>
    <lineage>
        <taxon>Eukaryota</taxon>
        <taxon>Fungi</taxon>
        <taxon>Dikarya</taxon>
        <taxon>Ascomycota</taxon>
        <taxon>Pezizomycotina</taxon>
        <taxon>Eurotiomycetes</taxon>
        <taxon>Eurotiomycetidae</taxon>
        <taxon>Eurotiales</taxon>
        <taxon>Aspergillaceae</taxon>
        <taxon>Aspergillus</taxon>
        <taxon>Aspergillus subgen. Circumdati</taxon>
    </lineage>
</organism>
<dbReference type="Pfam" id="PF12796">
    <property type="entry name" value="Ank_2"/>
    <property type="match status" value="2"/>
</dbReference>
<dbReference type="Gene3D" id="1.25.40.20">
    <property type="entry name" value="Ankyrin repeat-containing domain"/>
    <property type="match status" value="2"/>
</dbReference>
<dbReference type="Proteomes" id="UP000248423">
    <property type="component" value="Unassembled WGS sequence"/>
</dbReference>
<keyword evidence="1" id="KW-0677">Repeat</keyword>
<dbReference type="VEuPathDB" id="FungiDB:BO78DRAFT_459167"/>
<evidence type="ECO:0000313" key="5">
    <source>
        <dbReference type="Proteomes" id="UP000248423"/>
    </source>
</evidence>
<dbReference type="SUPFAM" id="SSF48403">
    <property type="entry name" value="Ankyrin repeat"/>
    <property type="match status" value="1"/>
</dbReference>
<keyword evidence="2 3" id="KW-0040">ANK repeat</keyword>
<proteinExistence type="predicted"/>
<evidence type="ECO:0000313" key="4">
    <source>
        <dbReference type="EMBL" id="PYI09386.1"/>
    </source>
</evidence>
<reference evidence="4 5" key="1">
    <citation type="submission" date="2018-02" db="EMBL/GenBank/DDBJ databases">
        <title>The genomes of Aspergillus section Nigri reveals drivers in fungal speciation.</title>
        <authorList>
            <consortium name="DOE Joint Genome Institute"/>
            <person name="Vesth T.C."/>
            <person name="Nybo J."/>
            <person name="Theobald S."/>
            <person name="Brandl J."/>
            <person name="Frisvad J.C."/>
            <person name="Nielsen K.F."/>
            <person name="Lyhne E.K."/>
            <person name="Kogle M.E."/>
            <person name="Kuo A."/>
            <person name="Riley R."/>
            <person name="Clum A."/>
            <person name="Nolan M."/>
            <person name="Lipzen A."/>
            <person name="Salamov A."/>
            <person name="Henrissat B."/>
            <person name="Wiebenga A."/>
            <person name="De vries R.P."/>
            <person name="Grigoriev I.V."/>
            <person name="Mortensen U.H."/>
            <person name="Andersen M.R."/>
            <person name="Baker S.E."/>
        </authorList>
    </citation>
    <scope>NUCLEOTIDE SEQUENCE [LARGE SCALE GENOMIC DNA]</scope>
    <source>
        <strain evidence="4 5">CBS 121057</strain>
    </source>
</reference>
<evidence type="ECO:0000256" key="3">
    <source>
        <dbReference type="PROSITE-ProRule" id="PRU00023"/>
    </source>
</evidence>